<organism evidence="2 3">
    <name type="scientific">Moumouvirus goulette</name>
    <dbReference type="NCBI Taxonomy" id="1247379"/>
    <lineage>
        <taxon>Viruses</taxon>
        <taxon>Varidnaviria</taxon>
        <taxon>Bamfordvirae</taxon>
        <taxon>Nucleocytoviricota</taxon>
        <taxon>Megaviricetes</taxon>
        <taxon>Imitervirales</taxon>
        <taxon>Mimiviridae</taxon>
        <taxon>Megamimivirinae</taxon>
        <taxon>Moumouvirus</taxon>
        <taxon>Moumouvirus goulettemassiliense</taxon>
    </lineage>
</organism>
<proteinExistence type="inferred from homology"/>
<dbReference type="PANTHER" id="PTHR15323:SF6">
    <property type="entry name" value="CELL DIVISION CYCLE PROTEIN 123 HOMOLOG"/>
    <property type="match status" value="1"/>
</dbReference>
<evidence type="ECO:0000256" key="1">
    <source>
        <dbReference type="ARBA" id="ARBA00011047"/>
    </source>
</evidence>
<dbReference type="EMBL" id="KC008572">
    <property type="protein sequence ID" value="AGF85708.1"/>
    <property type="molecule type" value="Genomic_DNA"/>
</dbReference>
<dbReference type="Pfam" id="PF07065">
    <property type="entry name" value="D123"/>
    <property type="match status" value="1"/>
</dbReference>
<accession>M1PHY4</accession>
<protein>
    <recommendedName>
        <fullName evidence="4">CDC123-like protein</fullName>
    </recommendedName>
</protein>
<evidence type="ECO:0000313" key="3">
    <source>
        <dbReference type="Proteomes" id="UP000241071"/>
    </source>
</evidence>
<dbReference type="Proteomes" id="UP000241071">
    <property type="component" value="Segment"/>
</dbReference>
<gene>
    <name evidence="2" type="ORF">glt_00905</name>
</gene>
<dbReference type="PANTHER" id="PTHR15323">
    <property type="entry name" value="D123 PROTEIN"/>
    <property type="match status" value="1"/>
</dbReference>
<dbReference type="InterPro" id="IPR009772">
    <property type="entry name" value="CDC123"/>
</dbReference>
<sequence>MDLTETLFTDNYSPYIKIFEEDKYSVYKYSIYKYPESYLELFLDELFYNKSIPVNDDYTFKMSIDEYILDKNGNETDVDFEYLRQAQISVYWVSNWYDYLMDNVKDVMITFKSHLIYLTEEDISNLFNYKANNIIPVNIVNKLSNIILELGGSSFIRTDAYSPKDLLYNHTVSSLKVNNAIDALQLVIKSPRCCTKLFDINNKIMSEYLVLRQYIDFDTNYEFRCFIYGWKLRAVSQAGFEYNSELYDKKKIIYDLVLKFWDKFSRICPFSECTMDIVYNEKWIENTLGNSGIMIIEFNSFGPHMNACSGLYNWVRDYYILTQSEKPHIVLAEKPLNMI</sequence>
<evidence type="ECO:0008006" key="4">
    <source>
        <dbReference type="Google" id="ProtNLM"/>
    </source>
</evidence>
<keyword evidence="3" id="KW-1185">Reference proteome</keyword>
<reference evidence="2 3" key="1">
    <citation type="submission" date="2012-10" db="EMBL/GenBank/DDBJ databases">
        <title>Complete genome sequence of Moumouvirus goulette.</title>
        <authorList>
            <person name="Fournous G."/>
            <person name="Bougalmi M."/>
            <person name="Colson P."/>
        </authorList>
    </citation>
    <scope>NUCLEOTIDE SEQUENCE [LARGE SCALE GENOMIC DNA]</scope>
</reference>
<comment type="similarity">
    <text evidence="1">Belongs to the CDC123 family.</text>
</comment>
<evidence type="ECO:0000313" key="2">
    <source>
        <dbReference type="EMBL" id="AGF85708.1"/>
    </source>
</evidence>
<name>M1PHY4_9VIRU</name>